<dbReference type="PANTHER" id="PTHR48081">
    <property type="entry name" value="AB HYDROLASE SUPERFAMILY PROTEIN C4A8.06C"/>
    <property type="match status" value="1"/>
</dbReference>
<dbReference type="EMBL" id="JQAX01000001">
    <property type="protein sequence ID" value="KRN33427.1"/>
    <property type="molecule type" value="Genomic_DNA"/>
</dbReference>
<dbReference type="SUPFAM" id="SSF53474">
    <property type="entry name" value="alpha/beta-Hydrolases"/>
    <property type="match status" value="1"/>
</dbReference>
<name>A0A0R2FYC8_9LACO</name>
<evidence type="ECO:0000256" key="2">
    <source>
        <dbReference type="ARBA" id="ARBA00022801"/>
    </source>
</evidence>
<keyword evidence="5" id="KW-1185">Reference proteome</keyword>
<dbReference type="Gene3D" id="3.40.50.1820">
    <property type="entry name" value="alpha/beta hydrolase"/>
    <property type="match status" value="1"/>
</dbReference>
<proteinExistence type="inferred from homology"/>
<evidence type="ECO:0000259" key="3">
    <source>
        <dbReference type="Pfam" id="PF07859"/>
    </source>
</evidence>
<dbReference type="PANTHER" id="PTHR48081:SF30">
    <property type="entry name" value="ACETYL-HYDROLASE LIPR-RELATED"/>
    <property type="match status" value="1"/>
</dbReference>
<dbReference type="eggNOG" id="COG0657">
    <property type="taxonomic scope" value="Bacteria"/>
</dbReference>
<accession>A0A0R2FYC8</accession>
<reference evidence="4 5" key="1">
    <citation type="journal article" date="2015" name="Genome Announc.">
        <title>Expanding the biotechnology potential of lactobacilli through comparative genomics of 213 strains and associated genera.</title>
        <authorList>
            <person name="Sun Z."/>
            <person name="Harris H.M."/>
            <person name="McCann A."/>
            <person name="Guo C."/>
            <person name="Argimon S."/>
            <person name="Zhang W."/>
            <person name="Yang X."/>
            <person name="Jeffery I.B."/>
            <person name="Cooney J.C."/>
            <person name="Kagawa T.F."/>
            <person name="Liu W."/>
            <person name="Song Y."/>
            <person name="Salvetti E."/>
            <person name="Wrobel A."/>
            <person name="Rasinkangas P."/>
            <person name="Parkhill J."/>
            <person name="Rea M.C."/>
            <person name="O'Sullivan O."/>
            <person name="Ritari J."/>
            <person name="Douillard F.P."/>
            <person name="Paul Ross R."/>
            <person name="Yang R."/>
            <person name="Briner A.E."/>
            <person name="Felis G.E."/>
            <person name="de Vos W.M."/>
            <person name="Barrangou R."/>
            <person name="Klaenhammer T.R."/>
            <person name="Caufield P.W."/>
            <person name="Cui Y."/>
            <person name="Zhang H."/>
            <person name="O'Toole P.W."/>
        </authorList>
    </citation>
    <scope>NUCLEOTIDE SEQUENCE [LARGE SCALE GENOMIC DNA]</scope>
    <source>
        <strain evidence="4 5">DSM 20190</strain>
    </source>
</reference>
<evidence type="ECO:0000256" key="1">
    <source>
        <dbReference type="ARBA" id="ARBA00010515"/>
    </source>
</evidence>
<evidence type="ECO:0000313" key="5">
    <source>
        <dbReference type="Proteomes" id="UP000051296"/>
    </source>
</evidence>
<gene>
    <name evidence="4" type="ORF">IV68_GL000227</name>
</gene>
<sequence>MALSKQAQDLNEKLNAIHYRQQLLAAFSQPKASDLISAIQPNRFKPNIQQKRQRLRGGQLLTLAQPANGLHKTIMMFHGGGFVLAASNAFREVALYFVKAGFRVVIADYPLIPTVSAQALRQWALDAYQMVQTQEGPLIVFGDSAGANIALRLALDLTPKQVADSLMGLELVSLCPDLTFASADVKARAQADLVLDRTGIKDYQAVTMGAAGMATFSFTQQRSWPSLGVIRIDSGANEFMVPDVERVAAGLAKNPDNQVKVNIHPGLVHDFIMWQWLPETQATLAGMVSFFKKLDEK</sequence>
<evidence type="ECO:0000313" key="4">
    <source>
        <dbReference type="EMBL" id="KRN33427.1"/>
    </source>
</evidence>
<keyword evidence="2" id="KW-0378">Hydrolase</keyword>
<dbReference type="RefSeq" id="WP_022791080.1">
    <property type="nucleotide sequence ID" value="NZ_ATUU01000001.1"/>
</dbReference>
<dbReference type="Pfam" id="PF07859">
    <property type="entry name" value="Abhydrolase_3"/>
    <property type="match status" value="1"/>
</dbReference>
<protein>
    <recommendedName>
        <fullName evidence="3">Alpha/beta hydrolase fold-3 domain-containing protein</fullName>
    </recommendedName>
</protein>
<dbReference type="InterPro" id="IPR050300">
    <property type="entry name" value="GDXG_lipolytic_enzyme"/>
</dbReference>
<dbReference type="InParanoid" id="A0A0R2FYC8"/>
<organism evidence="4 5">
    <name type="scientific">Weissella halotolerans DSM 20190</name>
    <dbReference type="NCBI Taxonomy" id="1123500"/>
    <lineage>
        <taxon>Bacteria</taxon>
        <taxon>Bacillati</taxon>
        <taxon>Bacillota</taxon>
        <taxon>Bacilli</taxon>
        <taxon>Lactobacillales</taxon>
        <taxon>Lactobacillaceae</taxon>
        <taxon>Weissella</taxon>
    </lineage>
</organism>
<comment type="caution">
    <text evidence="4">The sequence shown here is derived from an EMBL/GenBank/DDBJ whole genome shotgun (WGS) entry which is preliminary data.</text>
</comment>
<comment type="similarity">
    <text evidence="1">Belongs to the 'GDXG' lipolytic enzyme family.</text>
</comment>
<dbReference type="AlphaFoldDB" id="A0A0R2FYC8"/>
<dbReference type="Proteomes" id="UP000051296">
    <property type="component" value="Unassembled WGS sequence"/>
</dbReference>
<feature type="domain" description="Alpha/beta hydrolase fold-3" evidence="3">
    <location>
        <begin position="74"/>
        <end position="272"/>
    </location>
</feature>
<dbReference type="STRING" id="1123500.GCA_000420365_00277"/>
<dbReference type="InterPro" id="IPR013094">
    <property type="entry name" value="AB_hydrolase_3"/>
</dbReference>
<dbReference type="GO" id="GO:0004806">
    <property type="term" value="F:triacylglycerol lipase activity"/>
    <property type="evidence" value="ECO:0007669"/>
    <property type="project" value="TreeGrafter"/>
</dbReference>
<dbReference type="PATRIC" id="fig|1123500.6.peg.225"/>
<dbReference type="InterPro" id="IPR029058">
    <property type="entry name" value="AB_hydrolase_fold"/>
</dbReference>